<dbReference type="GO" id="GO:0005524">
    <property type="term" value="F:ATP binding"/>
    <property type="evidence" value="ECO:0007669"/>
    <property type="project" value="InterPro"/>
</dbReference>
<proteinExistence type="inferred from homology"/>
<reference evidence="4" key="1">
    <citation type="journal article" date="2015" name="Proc. Natl. Acad. Sci. U.S.A.">
        <title>Networks of energetic and metabolic interactions define dynamics in microbial communities.</title>
        <authorList>
            <person name="Embree M."/>
            <person name="Liu J.K."/>
            <person name="Al-Bassam M.M."/>
            <person name="Zengler K."/>
        </authorList>
    </citation>
    <scope>NUCLEOTIDE SEQUENCE</scope>
</reference>
<dbReference type="GO" id="GO:0008716">
    <property type="term" value="F:D-alanine-D-alanine ligase activity"/>
    <property type="evidence" value="ECO:0007669"/>
    <property type="project" value="InterPro"/>
</dbReference>
<evidence type="ECO:0000313" key="4">
    <source>
        <dbReference type="EMBL" id="KUG26319.1"/>
    </source>
</evidence>
<dbReference type="GO" id="GO:0046872">
    <property type="term" value="F:metal ion binding"/>
    <property type="evidence" value="ECO:0007669"/>
    <property type="project" value="InterPro"/>
</dbReference>
<gene>
    <name evidence="4" type="ORF">ASZ90_003839</name>
</gene>
<comment type="caution">
    <text evidence="4">The sequence shown here is derived from an EMBL/GenBank/DDBJ whole genome shotgun (WGS) entry which is preliminary data.</text>
</comment>
<dbReference type="PANTHER" id="PTHR23132:SF23">
    <property type="entry name" value="D-ALANINE--D-ALANINE LIGASE B"/>
    <property type="match status" value="1"/>
</dbReference>
<dbReference type="SUPFAM" id="SSF56059">
    <property type="entry name" value="Glutathione synthetase ATP-binding domain-like"/>
    <property type="match status" value="1"/>
</dbReference>
<dbReference type="Gene3D" id="3.30.470.20">
    <property type="entry name" value="ATP-grasp fold, B domain"/>
    <property type="match status" value="1"/>
</dbReference>
<organism evidence="4">
    <name type="scientific">hydrocarbon metagenome</name>
    <dbReference type="NCBI Taxonomy" id="938273"/>
    <lineage>
        <taxon>unclassified sequences</taxon>
        <taxon>metagenomes</taxon>
        <taxon>ecological metagenomes</taxon>
    </lineage>
</organism>
<dbReference type="InterPro" id="IPR011095">
    <property type="entry name" value="Dala_Dala_lig_C"/>
</dbReference>
<evidence type="ECO:0000259" key="3">
    <source>
        <dbReference type="PROSITE" id="PS50975"/>
    </source>
</evidence>
<comment type="similarity">
    <text evidence="1">Belongs to the D-alanine--D-alanine ligase family.</text>
</comment>
<dbReference type="EMBL" id="LNQE01000484">
    <property type="protein sequence ID" value="KUG26319.1"/>
    <property type="molecule type" value="Genomic_DNA"/>
</dbReference>
<dbReference type="PANTHER" id="PTHR23132">
    <property type="entry name" value="D-ALANINE--D-ALANINE LIGASE"/>
    <property type="match status" value="1"/>
</dbReference>
<feature type="domain" description="ATP-grasp" evidence="3">
    <location>
        <begin position="1"/>
        <end position="178"/>
    </location>
</feature>
<dbReference type="PROSITE" id="PS50975">
    <property type="entry name" value="ATP_GRASP"/>
    <property type="match status" value="1"/>
</dbReference>
<accession>A0A0W8FZJ7</accession>
<dbReference type="AlphaFoldDB" id="A0A0W8FZJ7"/>
<sequence length="185" mass="20917">MIVKLLSEDASIGISENSVVYNDNELNKRMEYLFKNFKQDVIVEEFINGRELNVSILGKDVLPISEISFKGLSKKLPKIITYEAKWSPDSEYYKHTVPICPAKLSKEVEKKVSEIALESFNAMGCRDYARVDIRLAKNNHPYVIEVNPNPDISPDSGFARSAAAAGIDYFELIKKLIHFALSRSN</sequence>
<evidence type="ECO:0000256" key="1">
    <source>
        <dbReference type="ARBA" id="ARBA00010871"/>
    </source>
</evidence>
<protein>
    <recommendedName>
        <fullName evidence="3">ATP-grasp domain-containing protein</fullName>
    </recommendedName>
</protein>
<dbReference type="InterPro" id="IPR011761">
    <property type="entry name" value="ATP-grasp"/>
</dbReference>
<evidence type="ECO:0000256" key="2">
    <source>
        <dbReference type="ARBA" id="ARBA00022598"/>
    </source>
</evidence>
<dbReference type="Pfam" id="PF07478">
    <property type="entry name" value="Dala_Dala_lig_C"/>
    <property type="match status" value="1"/>
</dbReference>
<name>A0A0W8FZJ7_9ZZZZ</name>
<dbReference type="InterPro" id="IPR013815">
    <property type="entry name" value="ATP_grasp_subdomain_1"/>
</dbReference>
<keyword evidence="2" id="KW-0436">Ligase</keyword>
<dbReference type="Gene3D" id="3.30.1490.20">
    <property type="entry name" value="ATP-grasp fold, A domain"/>
    <property type="match status" value="1"/>
</dbReference>